<sequence length="128" mass="14291">MGVDIQFEGMNELIDKVQELGRKGSSIQNAALKAAAQPVVEDMRNIVAVSDINEKHIKDDIQVSNVKIENGRKYVRVGPGKDTNWRAKFLEFGTSKMSAKPFMAPAYENNKEKSKQIIKEELKEGLGL</sequence>
<proteinExistence type="predicted"/>
<gene>
    <name evidence="1" type="ORF">ACJDU8_15755</name>
</gene>
<reference evidence="1 2" key="1">
    <citation type="submission" date="2024-11" db="EMBL/GenBank/DDBJ databases">
        <authorList>
            <person name="Heng Y.C."/>
            <person name="Lim A.C.H."/>
            <person name="Lee J.K.Y."/>
            <person name="Kittelmann S."/>
        </authorList>
    </citation>
    <scope>NUCLEOTIDE SEQUENCE [LARGE SCALE GENOMIC DNA]</scope>
    <source>
        <strain evidence="1 2">WILCCON 0269</strain>
    </source>
</reference>
<organism evidence="1 2">
    <name type="scientific">Candidatus Clostridium eludens</name>
    <dbReference type="NCBI Taxonomy" id="3381663"/>
    <lineage>
        <taxon>Bacteria</taxon>
        <taxon>Bacillati</taxon>
        <taxon>Bacillota</taxon>
        <taxon>Clostridia</taxon>
        <taxon>Eubacteriales</taxon>
        <taxon>Clostridiaceae</taxon>
        <taxon>Clostridium</taxon>
    </lineage>
</organism>
<evidence type="ECO:0000313" key="2">
    <source>
        <dbReference type="Proteomes" id="UP001623660"/>
    </source>
</evidence>
<accession>A0ABW8SLT1</accession>
<dbReference type="RefSeq" id="WP_406793107.1">
    <property type="nucleotide sequence ID" value="NZ_JBJHZX010000024.1"/>
</dbReference>
<dbReference type="InterPro" id="IPR010064">
    <property type="entry name" value="HK97-gp10_tail"/>
</dbReference>
<dbReference type="Pfam" id="PF04883">
    <property type="entry name" value="HK97-gp10_like"/>
    <property type="match status" value="1"/>
</dbReference>
<protein>
    <submittedName>
        <fullName evidence="1">HK97-gp10 family putative phage morphogenesis protein</fullName>
    </submittedName>
</protein>
<evidence type="ECO:0000313" key="1">
    <source>
        <dbReference type="EMBL" id="MFL0197002.1"/>
    </source>
</evidence>
<dbReference type="NCBIfam" id="TIGR01725">
    <property type="entry name" value="phge_HK97_gp10"/>
    <property type="match status" value="1"/>
</dbReference>
<keyword evidence="2" id="KW-1185">Reference proteome</keyword>
<comment type="caution">
    <text evidence="1">The sequence shown here is derived from an EMBL/GenBank/DDBJ whole genome shotgun (WGS) entry which is preliminary data.</text>
</comment>
<dbReference type="EMBL" id="JBJHZX010000024">
    <property type="protein sequence ID" value="MFL0197002.1"/>
    <property type="molecule type" value="Genomic_DNA"/>
</dbReference>
<name>A0ABW8SLT1_9CLOT</name>
<dbReference type="Proteomes" id="UP001623660">
    <property type="component" value="Unassembled WGS sequence"/>
</dbReference>